<evidence type="ECO:0000259" key="4">
    <source>
        <dbReference type="SMART" id="SM00479"/>
    </source>
</evidence>
<reference evidence="5 6" key="1">
    <citation type="submission" date="2019-08" db="EMBL/GenBank/DDBJ databases">
        <title>Genome of Phaeodactylibacter luteus.</title>
        <authorList>
            <person name="Bowman J.P."/>
        </authorList>
    </citation>
    <scope>NUCLEOTIDE SEQUENCE [LARGE SCALE GENOMIC DNA]</scope>
    <source>
        <strain evidence="5 6">KCTC 42180</strain>
    </source>
</reference>
<keyword evidence="6" id="KW-1185">Reference proteome</keyword>
<dbReference type="GO" id="GO:0000175">
    <property type="term" value="F:3'-5'-RNA exonuclease activity"/>
    <property type="evidence" value="ECO:0007669"/>
    <property type="project" value="InterPro"/>
</dbReference>
<keyword evidence="2" id="KW-0378">Hydrolase</keyword>
<dbReference type="InterPro" id="IPR013520">
    <property type="entry name" value="Ribonucl_H"/>
</dbReference>
<dbReference type="InterPro" id="IPR036397">
    <property type="entry name" value="RNaseH_sf"/>
</dbReference>
<comment type="caution">
    <text evidence="5">The sequence shown here is derived from an EMBL/GenBank/DDBJ whole genome shotgun (WGS) entry which is preliminary data.</text>
</comment>
<dbReference type="AlphaFoldDB" id="A0A5C6RIK0"/>
<keyword evidence="3 5" id="KW-0269">Exonuclease</keyword>
<dbReference type="RefSeq" id="WP_147168784.1">
    <property type="nucleotide sequence ID" value="NZ_VOOR01000044.1"/>
</dbReference>
<dbReference type="GO" id="GO:0006259">
    <property type="term" value="P:DNA metabolic process"/>
    <property type="evidence" value="ECO:0007669"/>
    <property type="project" value="UniProtKB-ARBA"/>
</dbReference>
<dbReference type="SUPFAM" id="SSF53098">
    <property type="entry name" value="Ribonuclease H-like"/>
    <property type="match status" value="1"/>
</dbReference>
<dbReference type="Pfam" id="PF00929">
    <property type="entry name" value="RNase_T"/>
    <property type="match status" value="1"/>
</dbReference>
<evidence type="ECO:0000256" key="1">
    <source>
        <dbReference type="ARBA" id="ARBA00022722"/>
    </source>
</evidence>
<evidence type="ECO:0000256" key="2">
    <source>
        <dbReference type="ARBA" id="ARBA00022801"/>
    </source>
</evidence>
<gene>
    <name evidence="5" type="ORF">FRY97_17080</name>
</gene>
<sequence length="180" mass="21485">MNFIVYDIEATCWEGRPPNKVQETIEIGAVSLNRFGEVLGTFNKFIRPVLNPNLSMFCRNLTGIPQEYVDRSMEFPEVVEVFQDWALVFEEDYLLCAWGSFDQKQLIRDCELHRLESDWLEPYFNVKKEYQQLKRLRKPWGLRKCVEREGFEFTGDHHRAIDDAENLAKVFAKYLDEWQY</sequence>
<organism evidence="5 6">
    <name type="scientific">Phaeodactylibacter luteus</name>
    <dbReference type="NCBI Taxonomy" id="1564516"/>
    <lineage>
        <taxon>Bacteria</taxon>
        <taxon>Pseudomonadati</taxon>
        <taxon>Bacteroidota</taxon>
        <taxon>Saprospiria</taxon>
        <taxon>Saprospirales</taxon>
        <taxon>Haliscomenobacteraceae</taxon>
        <taxon>Phaeodactylibacter</taxon>
    </lineage>
</organism>
<dbReference type="CDD" id="cd06133">
    <property type="entry name" value="ERI-1_3'hExo_like"/>
    <property type="match status" value="1"/>
</dbReference>
<accession>A0A5C6RIK0</accession>
<dbReference type="SMART" id="SM00479">
    <property type="entry name" value="EXOIII"/>
    <property type="match status" value="1"/>
</dbReference>
<dbReference type="GO" id="GO:0003676">
    <property type="term" value="F:nucleic acid binding"/>
    <property type="evidence" value="ECO:0007669"/>
    <property type="project" value="InterPro"/>
</dbReference>
<evidence type="ECO:0000313" key="6">
    <source>
        <dbReference type="Proteomes" id="UP000321580"/>
    </source>
</evidence>
<evidence type="ECO:0000256" key="3">
    <source>
        <dbReference type="ARBA" id="ARBA00022839"/>
    </source>
</evidence>
<dbReference type="InterPro" id="IPR012337">
    <property type="entry name" value="RNaseH-like_sf"/>
</dbReference>
<dbReference type="PANTHER" id="PTHR23044:SF61">
    <property type="entry name" value="3'-5' EXORIBONUCLEASE 1-RELATED"/>
    <property type="match status" value="1"/>
</dbReference>
<dbReference type="InterPro" id="IPR047201">
    <property type="entry name" value="ERI-1_3'hExo-like"/>
</dbReference>
<evidence type="ECO:0000313" key="5">
    <source>
        <dbReference type="EMBL" id="TXB61814.1"/>
    </source>
</evidence>
<dbReference type="OrthoDB" id="159416at2"/>
<dbReference type="PANTHER" id="PTHR23044">
    <property type="entry name" value="3'-5' EXONUCLEASE ERI1-RELATED"/>
    <property type="match status" value="1"/>
</dbReference>
<dbReference type="EMBL" id="VOOR01000044">
    <property type="protein sequence ID" value="TXB61814.1"/>
    <property type="molecule type" value="Genomic_DNA"/>
</dbReference>
<dbReference type="Proteomes" id="UP000321580">
    <property type="component" value="Unassembled WGS sequence"/>
</dbReference>
<proteinExistence type="predicted"/>
<dbReference type="InterPro" id="IPR051274">
    <property type="entry name" value="3-5_Exoribonuclease"/>
</dbReference>
<name>A0A5C6RIK0_9BACT</name>
<keyword evidence="1" id="KW-0540">Nuclease</keyword>
<dbReference type="Gene3D" id="3.30.420.10">
    <property type="entry name" value="Ribonuclease H-like superfamily/Ribonuclease H"/>
    <property type="match status" value="1"/>
</dbReference>
<feature type="domain" description="Exonuclease" evidence="4">
    <location>
        <begin position="2"/>
        <end position="180"/>
    </location>
</feature>
<protein>
    <submittedName>
        <fullName evidence="5">Exonuclease domain-containing protein</fullName>
    </submittedName>
</protein>